<feature type="transmembrane region" description="Helical" evidence="12">
    <location>
        <begin position="157"/>
        <end position="179"/>
    </location>
</feature>
<keyword evidence="8 12" id="KW-0997">Cell inner membrane</keyword>
<comment type="subunit">
    <text evidence="4">The complex is composed of two ATP-binding proteins (MlaF), two transmembrane proteins (MlaE), two cytoplasmic solute-binding proteins (MlaB) and six periplasmic solute-binding proteins (MlaD).</text>
</comment>
<comment type="subcellular location">
    <subcellularLocation>
        <location evidence="2 12">Cell inner membrane</location>
        <topology evidence="2 12">Multi-pass membrane protein</topology>
    </subcellularLocation>
</comment>
<comment type="caution">
    <text evidence="12">Lacks conserved residue(s) required for the propagation of feature annotation.</text>
</comment>
<dbReference type="PANTHER" id="PTHR30188">
    <property type="entry name" value="ABC TRANSPORTER PERMEASE PROTEIN-RELATED"/>
    <property type="match status" value="1"/>
</dbReference>
<comment type="similarity">
    <text evidence="3 12">Belongs to the MlaE permease family.</text>
</comment>
<evidence type="ECO:0000256" key="10">
    <source>
        <dbReference type="ARBA" id="ARBA00022989"/>
    </source>
</evidence>
<dbReference type="InterPro" id="IPR003453">
    <property type="entry name" value="ABC_MlaE_roteobac"/>
</dbReference>
<evidence type="ECO:0000256" key="3">
    <source>
        <dbReference type="ARBA" id="ARBA00007556"/>
    </source>
</evidence>
<accession>A0A0Q9YJ64</accession>
<keyword evidence="7" id="KW-1003">Cell membrane</keyword>
<feature type="transmembrane region" description="Helical" evidence="12">
    <location>
        <begin position="48"/>
        <end position="72"/>
    </location>
</feature>
<evidence type="ECO:0000256" key="9">
    <source>
        <dbReference type="ARBA" id="ARBA00022692"/>
    </source>
</evidence>
<protein>
    <recommendedName>
        <fullName evidence="5">Intermembrane phospholipid transport system permease protein MlaE</fullName>
    </recommendedName>
</protein>
<evidence type="ECO:0000256" key="5">
    <source>
        <dbReference type="ARBA" id="ARBA00020857"/>
    </source>
</evidence>
<evidence type="ECO:0000256" key="8">
    <source>
        <dbReference type="ARBA" id="ARBA00022519"/>
    </source>
</evidence>
<evidence type="ECO:0000256" key="11">
    <source>
        <dbReference type="ARBA" id="ARBA00023136"/>
    </source>
</evidence>
<keyword evidence="9 12" id="KW-0812">Transmembrane</keyword>
<dbReference type="InterPro" id="IPR030802">
    <property type="entry name" value="Permease_MalE"/>
</dbReference>
<dbReference type="STRING" id="295108.HT99x_02164"/>
<organism evidence="13">
    <name type="scientific">Candidatus Berkiella aquae</name>
    <dbReference type="NCBI Taxonomy" id="295108"/>
    <lineage>
        <taxon>Bacteria</taxon>
        <taxon>Pseudomonadati</taxon>
        <taxon>Pseudomonadota</taxon>
        <taxon>Gammaproteobacteria</taxon>
        <taxon>Candidatus Berkiellales</taxon>
        <taxon>Candidatus Berkiellaceae</taxon>
        <taxon>Candidatus Berkiella</taxon>
    </lineage>
</organism>
<feature type="transmembrane region" description="Helical" evidence="12">
    <location>
        <begin position="199"/>
        <end position="218"/>
    </location>
</feature>
<dbReference type="InterPro" id="IPR053408">
    <property type="entry name" value="MlaE_Permease"/>
</dbReference>
<keyword evidence="10 12" id="KW-1133">Transmembrane helix</keyword>
<proteinExistence type="inferred from homology"/>
<evidence type="ECO:0000256" key="2">
    <source>
        <dbReference type="ARBA" id="ARBA00004429"/>
    </source>
</evidence>
<dbReference type="PANTHER" id="PTHR30188:SF4">
    <property type="entry name" value="PROTEIN TRIGALACTOSYLDIACYLGLYCEROL 1, CHLOROPLASTIC"/>
    <property type="match status" value="1"/>
</dbReference>
<gene>
    <name evidence="13" type="primary">mlaE</name>
    <name evidence="13" type="ORF">HT99x_02164</name>
</gene>
<evidence type="ECO:0000256" key="4">
    <source>
        <dbReference type="ARBA" id="ARBA00011380"/>
    </source>
</evidence>
<keyword evidence="11 12" id="KW-0472">Membrane</keyword>
<dbReference type="AlphaFoldDB" id="A0A0Q9YJ64"/>
<reference evidence="13" key="1">
    <citation type="submission" date="2015-09" db="EMBL/GenBank/DDBJ databases">
        <title>Draft Genome Sequences of Two Novel Amoeba-resistant Intranuclear Bacteria, Candidatus Berkiella cookevillensis and Candidatus Berkiella aquae.</title>
        <authorList>
            <person name="Mehari Y.T."/>
            <person name="Arivett B.A."/>
            <person name="Farone A.L."/>
            <person name="Gunderson J.H."/>
            <person name="Farone M.B."/>
        </authorList>
    </citation>
    <scope>NUCLEOTIDE SEQUENCE [LARGE SCALE GENOMIC DNA]</scope>
    <source>
        <strain evidence="13">HT99</strain>
    </source>
</reference>
<feature type="transmembrane region" description="Helical" evidence="12">
    <location>
        <begin position="239"/>
        <end position="261"/>
    </location>
</feature>
<comment type="function">
    <text evidence="1">Part of the ABC transporter complex MlaFEDB, which is involved in a phospholipid transport pathway that maintains lipid asymmetry in the outer membrane by retrograde trafficking of phospholipids from the outer membrane to the inner membrane. Probably responsible for the translocation of the substrate across the membrane.</text>
</comment>
<dbReference type="PATRIC" id="fig|1590043.3.peg.2210"/>
<evidence type="ECO:0000256" key="6">
    <source>
        <dbReference type="ARBA" id="ARBA00022448"/>
    </source>
</evidence>
<keyword evidence="6" id="KW-0813">Transport</keyword>
<evidence type="ECO:0000313" key="13">
    <source>
        <dbReference type="EMBL" id="KRG20677.1"/>
    </source>
</evidence>
<dbReference type="EMBL" id="LKAJ01000009">
    <property type="protein sequence ID" value="KRG20677.1"/>
    <property type="molecule type" value="Genomic_DNA"/>
</dbReference>
<sequence length="262" mass="27984">MLQAMQSLGKAGIDFVDNAGKTALFLLHALLVKPKGFTKSLKLLVPQLYMIGVLSMIIIVVSGLFIGMVLGLQGYTILVKFGADQALGQLIALSMVRELGPVVGALLFAGRAGSAITAEIGLMKVTEQLSSMEMLGVDPLRRVIAPRFWAGQISLPLLTLIFTAVAIYGGYMVGVQWLGVDEGSFWANMRNAVDFREDIVNGIIKSVVFGTLVTWIAVYQGYTCPPTAEGIGKATTRTVVFSSLATLGMDFILTAIMFGGLN</sequence>
<dbReference type="NCBIfam" id="NF033619">
    <property type="entry name" value="perm_MlaE_1"/>
    <property type="match status" value="1"/>
</dbReference>
<name>A0A0Q9YJ64_9GAMM</name>
<evidence type="ECO:0000256" key="1">
    <source>
        <dbReference type="ARBA" id="ARBA00002460"/>
    </source>
</evidence>
<evidence type="ECO:0000256" key="12">
    <source>
        <dbReference type="RuleBase" id="RU362044"/>
    </source>
</evidence>
<dbReference type="NCBIfam" id="TIGR00056">
    <property type="entry name" value="MlaE family lipid ABC transporter permease subunit"/>
    <property type="match status" value="1"/>
</dbReference>
<dbReference type="Pfam" id="PF02405">
    <property type="entry name" value="MlaE"/>
    <property type="match status" value="1"/>
</dbReference>
<dbReference type="GO" id="GO:0043190">
    <property type="term" value="C:ATP-binding cassette (ABC) transporter complex"/>
    <property type="evidence" value="ECO:0007669"/>
    <property type="project" value="InterPro"/>
</dbReference>
<dbReference type="GO" id="GO:0005548">
    <property type="term" value="F:phospholipid transporter activity"/>
    <property type="evidence" value="ECO:0007669"/>
    <property type="project" value="TreeGrafter"/>
</dbReference>
<comment type="caution">
    <text evidence="13">The sequence shown here is derived from an EMBL/GenBank/DDBJ whole genome shotgun (WGS) entry which is preliminary data.</text>
</comment>
<evidence type="ECO:0000256" key="7">
    <source>
        <dbReference type="ARBA" id="ARBA00022475"/>
    </source>
</evidence>